<accession>A0A1B0B2D4</accession>
<reference evidence="1" key="2">
    <citation type="submission" date="2020-05" db="UniProtKB">
        <authorList>
            <consortium name="EnsemblMetazoa"/>
        </authorList>
    </citation>
    <scope>IDENTIFICATION</scope>
    <source>
        <strain evidence="1">IAEA</strain>
    </source>
</reference>
<dbReference type="EnsemblMetazoa" id="GPPI016705-RA">
    <property type="protein sequence ID" value="GPPI016705-PA"/>
    <property type="gene ID" value="GPPI016705"/>
</dbReference>
<name>A0A1B0B2D4_9MUSC</name>
<reference evidence="2" key="1">
    <citation type="submission" date="2015-01" db="EMBL/GenBank/DDBJ databases">
        <authorList>
            <person name="Aksoy S."/>
            <person name="Warren W."/>
            <person name="Wilson R.K."/>
        </authorList>
    </citation>
    <scope>NUCLEOTIDE SEQUENCE [LARGE SCALE GENOMIC DNA]</scope>
    <source>
        <strain evidence="2">IAEA</strain>
    </source>
</reference>
<organism evidence="1 2">
    <name type="scientific">Glossina palpalis gambiensis</name>
    <dbReference type="NCBI Taxonomy" id="67801"/>
    <lineage>
        <taxon>Eukaryota</taxon>
        <taxon>Metazoa</taxon>
        <taxon>Ecdysozoa</taxon>
        <taxon>Arthropoda</taxon>
        <taxon>Hexapoda</taxon>
        <taxon>Insecta</taxon>
        <taxon>Pterygota</taxon>
        <taxon>Neoptera</taxon>
        <taxon>Endopterygota</taxon>
        <taxon>Diptera</taxon>
        <taxon>Brachycera</taxon>
        <taxon>Muscomorpha</taxon>
        <taxon>Hippoboscoidea</taxon>
        <taxon>Glossinidae</taxon>
        <taxon>Glossina</taxon>
    </lineage>
</organism>
<keyword evidence="2" id="KW-1185">Reference proteome</keyword>
<proteinExistence type="predicted"/>
<protein>
    <submittedName>
        <fullName evidence="1">Uncharacterized protein</fullName>
    </submittedName>
</protein>
<dbReference type="Proteomes" id="UP000092460">
    <property type="component" value="Unassembled WGS sequence"/>
</dbReference>
<dbReference type="AlphaFoldDB" id="A0A1B0B2D4"/>
<dbReference type="EMBL" id="JXJN01007607">
    <property type="status" value="NOT_ANNOTATED_CDS"/>
    <property type="molecule type" value="Genomic_DNA"/>
</dbReference>
<evidence type="ECO:0000313" key="2">
    <source>
        <dbReference type="Proteomes" id="UP000092460"/>
    </source>
</evidence>
<sequence length="314" mass="33782">MTTIKKRLINIDKEIVAFEKRLRLPILTNSCGVRPPAISQRIHSILSGLSISVLGLNNVSMMEFRSGVGPPRQHSALINAATSLRVRKLDEDVPKQKLGLAPPLQLDDAPSTAASELLSTLLIPVDVEAIEELLANASLSFPSLLVTGSSSRNSRRLEGKSTVVLEVGSLDADSLMLPIVLISDTSPAVALITLFTVAELIDKFEGDVIISTSDSTNDAAVAAAIATSTPASISSSKSSTSVSSSSSSLFMSLLAKLFSSSSISLKNPKKFENSIKYYQRNQNLQDFDKFNDVLDKSHYCESSHFNAKRTNQSL</sequence>
<dbReference type="VEuPathDB" id="VectorBase:GPPI016705"/>
<evidence type="ECO:0000313" key="1">
    <source>
        <dbReference type="EnsemblMetazoa" id="GPPI016705-PA"/>
    </source>
</evidence>